<keyword evidence="4" id="KW-1185">Reference proteome</keyword>
<dbReference type="PANTHER" id="PTHR33112:SF16">
    <property type="entry name" value="HETEROKARYON INCOMPATIBILITY DOMAIN-CONTAINING PROTEIN"/>
    <property type="match status" value="1"/>
</dbReference>
<gene>
    <name evidence="3" type="ORF">SODALDRAFT_333914</name>
</gene>
<evidence type="ECO:0000256" key="1">
    <source>
        <dbReference type="SAM" id="MobiDB-lite"/>
    </source>
</evidence>
<evidence type="ECO:0000313" key="4">
    <source>
        <dbReference type="Proteomes" id="UP000272025"/>
    </source>
</evidence>
<feature type="compositionally biased region" description="Polar residues" evidence="1">
    <location>
        <begin position="358"/>
        <end position="367"/>
    </location>
</feature>
<feature type="domain" description="Heterokaryon incompatibility" evidence="2">
    <location>
        <begin position="205"/>
        <end position="386"/>
    </location>
</feature>
<reference evidence="3 4" key="1">
    <citation type="journal article" date="2018" name="Mol. Ecol.">
        <title>The obligate alkalophilic soda-lake fungus Sodiomyces alkalinus has shifted to a protein diet.</title>
        <authorList>
            <person name="Grum-Grzhimaylo A.A."/>
            <person name="Falkoski D.L."/>
            <person name="van den Heuvel J."/>
            <person name="Valero-Jimenez C.A."/>
            <person name="Min B."/>
            <person name="Choi I.G."/>
            <person name="Lipzen A."/>
            <person name="Daum C.G."/>
            <person name="Aanen D.K."/>
            <person name="Tsang A."/>
            <person name="Henrissat B."/>
            <person name="Bilanenko E.N."/>
            <person name="de Vries R.P."/>
            <person name="van Kan J.A.L."/>
            <person name="Grigoriev I.V."/>
            <person name="Debets A.J.M."/>
        </authorList>
    </citation>
    <scope>NUCLEOTIDE SEQUENCE [LARGE SCALE GENOMIC DNA]</scope>
    <source>
        <strain evidence="3 4">F11</strain>
    </source>
</reference>
<evidence type="ECO:0000313" key="3">
    <source>
        <dbReference type="EMBL" id="ROT38148.1"/>
    </source>
</evidence>
<dbReference type="RefSeq" id="XP_028465954.1">
    <property type="nucleotide sequence ID" value="XM_028612095.1"/>
</dbReference>
<accession>A0A3N2PUF5</accession>
<dbReference type="Pfam" id="PF06985">
    <property type="entry name" value="HET"/>
    <property type="match status" value="1"/>
</dbReference>
<dbReference type="GeneID" id="39580573"/>
<name>A0A3N2PUF5_SODAK</name>
<dbReference type="OrthoDB" id="3486565at2759"/>
<dbReference type="InterPro" id="IPR010730">
    <property type="entry name" value="HET"/>
</dbReference>
<dbReference type="Proteomes" id="UP000272025">
    <property type="component" value="Unassembled WGS sequence"/>
</dbReference>
<proteinExistence type="predicted"/>
<dbReference type="AlphaFoldDB" id="A0A3N2PUF5"/>
<sequence length="694" mass="77872">MDSFKRLFRKKVNSDCRCCQGLLGPGVWISATDLIQGSQAGCPACQLLYQSINLSDLCDPRIELVSVHAFGDSSVLQTFDPKSEGMSRQLYTQEGFHKGRWAADPSRPSHAPDRPYPPVERSVELFSLEGNTSHWPVVRAARHVAAVADAPECLDLIRTWVSDCEKKHRSCRKKKTPKTLPDRVILIRPGNDPQLVDSQGLPGRYIALSHRWGGNVSLQLTKDKLEDFKRGIPFSSFPKTFQDAIHICRALEVDYIWIDSICIIQDSKEDWDVQGSKMDQVYANCLLTLAADAAENGGAGFITGTERQDLSGKTRKLIYHGPQGEEGELFVRPLREFGSMGGFGRHYQGWAPQPQPEAETSSSQPSKHQLVEQGSYLLRRGWVLQETLLPRRMLHFLPNEVSWRCASASLCECQLRPHGNVAHAPLDLEQPREIDTEDLKEFWKEVVEQYTRRQLTFPSDRLAALAGMASRAQSVAPDAHYCAGLWSDALPSTLLWTVDRPVQLDKNAEEPASRRIDPAIAPSWSWASVTGYVLFLFWKRNYDRGRWAKSAPDLTDIQVQCTPTGQNRYGSVNVADAKLTALGYLCKVRLWLTGGSKWHFPFRMEGGTPGGTLGRTGGYLYPDTDEFLESLQASGKQGMSMTVVSVYGSRMFLVLRPVGEEEELVFERIGVLYCEEKDAVGLSEWGRRDRFTLV</sequence>
<dbReference type="EMBL" id="ML119056">
    <property type="protein sequence ID" value="ROT38148.1"/>
    <property type="molecule type" value="Genomic_DNA"/>
</dbReference>
<organism evidence="3 4">
    <name type="scientific">Sodiomyces alkalinus (strain CBS 110278 / VKM F-3762 / F11)</name>
    <name type="common">Alkaliphilic filamentous fungus</name>
    <dbReference type="NCBI Taxonomy" id="1314773"/>
    <lineage>
        <taxon>Eukaryota</taxon>
        <taxon>Fungi</taxon>
        <taxon>Dikarya</taxon>
        <taxon>Ascomycota</taxon>
        <taxon>Pezizomycotina</taxon>
        <taxon>Sordariomycetes</taxon>
        <taxon>Hypocreomycetidae</taxon>
        <taxon>Glomerellales</taxon>
        <taxon>Plectosphaerellaceae</taxon>
        <taxon>Sodiomyces</taxon>
    </lineage>
</organism>
<feature type="region of interest" description="Disordered" evidence="1">
    <location>
        <begin position="348"/>
        <end position="369"/>
    </location>
</feature>
<protein>
    <submittedName>
        <fullName evidence="3">HET-domain-containing protein</fullName>
    </submittedName>
</protein>
<evidence type="ECO:0000259" key="2">
    <source>
        <dbReference type="Pfam" id="PF06985"/>
    </source>
</evidence>
<dbReference type="PANTHER" id="PTHR33112">
    <property type="entry name" value="DOMAIN PROTEIN, PUTATIVE-RELATED"/>
    <property type="match status" value="1"/>
</dbReference>